<organism evidence="1 2">
    <name type="scientific">Phlebia brevispora</name>
    <dbReference type="NCBI Taxonomy" id="194682"/>
    <lineage>
        <taxon>Eukaryota</taxon>
        <taxon>Fungi</taxon>
        <taxon>Dikarya</taxon>
        <taxon>Basidiomycota</taxon>
        <taxon>Agaricomycotina</taxon>
        <taxon>Agaricomycetes</taxon>
        <taxon>Polyporales</taxon>
        <taxon>Meruliaceae</taxon>
        <taxon>Phlebia</taxon>
    </lineage>
</organism>
<dbReference type="Proteomes" id="UP001148662">
    <property type="component" value="Unassembled WGS sequence"/>
</dbReference>
<keyword evidence="2" id="KW-1185">Reference proteome</keyword>
<evidence type="ECO:0000313" key="1">
    <source>
        <dbReference type="EMBL" id="KAJ3533648.1"/>
    </source>
</evidence>
<gene>
    <name evidence="1" type="ORF">NM688_g7250</name>
</gene>
<proteinExistence type="predicted"/>
<sequence>MVPVLPVNPPGTVPKIIGAVAGLLALALGLNTLFRSQAPPPPKTMTKEWQEASNERALEQKMNPISGIASDDYKGKGFVTVK</sequence>
<accession>A0ACC1S7K2</accession>
<comment type="caution">
    <text evidence="1">The sequence shown here is derived from an EMBL/GenBank/DDBJ whole genome shotgun (WGS) entry which is preliminary data.</text>
</comment>
<evidence type="ECO:0000313" key="2">
    <source>
        <dbReference type="Proteomes" id="UP001148662"/>
    </source>
</evidence>
<protein>
    <submittedName>
        <fullName evidence="1">Uncharacterized protein</fullName>
    </submittedName>
</protein>
<reference evidence="1" key="1">
    <citation type="submission" date="2022-07" db="EMBL/GenBank/DDBJ databases">
        <title>Genome Sequence of Phlebia brevispora.</title>
        <authorList>
            <person name="Buettner E."/>
        </authorList>
    </citation>
    <scope>NUCLEOTIDE SEQUENCE</scope>
    <source>
        <strain evidence="1">MPL23</strain>
    </source>
</reference>
<dbReference type="EMBL" id="JANHOG010001654">
    <property type="protein sequence ID" value="KAJ3533648.1"/>
    <property type="molecule type" value="Genomic_DNA"/>
</dbReference>
<name>A0ACC1S7K2_9APHY</name>